<dbReference type="RefSeq" id="WP_188769680.1">
    <property type="nucleotide sequence ID" value="NZ_BMHK01000006.1"/>
</dbReference>
<evidence type="ECO:0000313" key="1">
    <source>
        <dbReference type="EMBL" id="GGB95988.1"/>
    </source>
</evidence>
<dbReference type="Proteomes" id="UP000608154">
    <property type="component" value="Unassembled WGS sequence"/>
</dbReference>
<proteinExistence type="predicted"/>
<gene>
    <name evidence="1" type="ORF">GCM10011494_13070</name>
</gene>
<name>A0A916TRD9_9SPHN</name>
<organism evidence="1 2">
    <name type="scientific">Novosphingobium endophyticum</name>
    <dbReference type="NCBI Taxonomy" id="1955250"/>
    <lineage>
        <taxon>Bacteria</taxon>
        <taxon>Pseudomonadati</taxon>
        <taxon>Pseudomonadota</taxon>
        <taxon>Alphaproteobacteria</taxon>
        <taxon>Sphingomonadales</taxon>
        <taxon>Sphingomonadaceae</taxon>
        <taxon>Novosphingobium</taxon>
    </lineage>
</organism>
<dbReference type="EMBL" id="BMHK01000006">
    <property type="protein sequence ID" value="GGB95988.1"/>
    <property type="molecule type" value="Genomic_DNA"/>
</dbReference>
<dbReference type="AlphaFoldDB" id="A0A916TRD9"/>
<accession>A0A916TRD9</accession>
<evidence type="ECO:0000313" key="2">
    <source>
        <dbReference type="Proteomes" id="UP000608154"/>
    </source>
</evidence>
<comment type="caution">
    <text evidence="1">The sequence shown here is derived from an EMBL/GenBank/DDBJ whole genome shotgun (WGS) entry which is preliminary data.</text>
</comment>
<keyword evidence="2" id="KW-1185">Reference proteome</keyword>
<sequence length="70" mass="7175">MEISNTGAEVKVFFVLGNPSPARSDAAMAGMEPGVVCGCLLSPAVPAISVHGSTQEVYRPAARMQTLQGA</sequence>
<reference evidence="1" key="1">
    <citation type="journal article" date="2014" name="Int. J. Syst. Evol. Microbiol.">
        <title>Complete genome sequence of Corynebacterium casei LMG S-19264T (=DSM 44701T), isolated from a smear-ripened cheese.</title>
        <authorList>
            <consortium name="US DOE Joint Genome Institute (JGI-PGF)"/>
            <person name="Walter F."/>
            <person name="Albersmeier A."/>
            <person name="Kalinowski J."/>
            <person name="Ruckert C."/>
        </authorList>
    </citation>
    <scope>NUCLEOTIDE SEQUENCE</scope>
    <source>
        <strain evidence="1">CGMCC 1.15095</strain>
    </source>
</reference>
<protein>
    <submittedName>
        <fullName evidence="1">Uncharacterized protein</fullName>
    </submittedName>
</protein>
<reference evidence="1" key="2">
    <citation type="submission" date="2020-09" db="EMBL/GenBank/DDBJ databases">
        <authorList>
            <person name="Sun Q."/>
            <person name="Zhou Y."/>
        </authorList>
    </citation>
    <scope>NUCLEOTIDE SEQUENCE</scope>
    <source>
        <strain evidence="1">CGMCC 1.15095</strain>
    </source>
</reference>